<dbReference type="HOGENOM" id="CLU_049766_1_1_4"/>
<dbReference type="EMBL" id="CP009962">
    <property type="protein sequence ID" value="AIY42395.1"/>
    <property type="molecule type" value="Genomic_DNA"/>
</dbReference>
<dbReference type="STRING" id="279058.LT85_3237"/>
<evidence type="ECO:0000313" key="4">
    <source>
        <dbReference type="EMBL" id="AIY42395.1"/>
    </source>
</evidence>
<feature type="domain" description="Histidine-specific methyltransferase SAM-dependent" evidence="3">
    <location>
        <begin position="20"/>
        <end position="320"/>
    </location>
</feature>
<dbReference type="Gene3D" id="3.40.50.150">
    <property type="entry name" value="Vaccinia Virus protein VP39"/>
    <property type="match status" value="1"/>
</dbReference>
<dbReference type="RefSeq" id="WP_253273564.1">
    <property type="nucleotide sequence ID" value="NZ_CP009962.1"/>
</dbReference>
<keyword evidence="2" id="KW-0808">Transferase</keyword>
<evidence type="ECO:0000313" key="5">
    <source>
        <dbReference type="Proteomes" id="UP000030302"/>
    </source>
</evidence>
<dbReference type="GO" id="GO:0008168">
    <property type="term" value="F:methyltransferase activity"/>
    <property type="evidence" value="ECO:0007669"/>
    <property type="project" value="UniProtKB-KW"/>
</dbReference>
<dbReference type="PANTHER" id="PTHR43397:SF1">
    <property type="entry name" value="ERGOTHIONEINE BIOSYNTHESIS PROTEIN 1"/>
    <property type="match status" value="1"/>
</dbReference>
<keyword evidence="4" id="KW-0067">ATP-binding</keyword>
<dbReference type="InterPro" id="IPR019257">
    <property type="entry name" value="MeTrfase_dom"/>
</dbReference>
<organism evidence="4 5">
    <name type="scientific">Collimonas arenae</name>
    <dbReference type="NCBI Taxonomy" id="279058"/>
    <lineage>
        <taxon>Bacteria</taxon>
        <taxon>Pseudomonadati</taxon>
        <taxon>Pseudomonadota</taxon>
        <taxon>Betaproteobacteria</taxon>
        <taxon>Burkholderiales</taxon>
        <taxon>Oxalobacteraceae</taxon>
        <taxon>Collimonas</taxon>
    </lineage>
</organism>
<dbReference type="NCBIfam" id="TIGR03438">
    <property type="entry name" value="egtD_ergothio"/>
    <property type="match status" value="1"/>
</dbReference>
<dbReference type="Proteomes" id="UP000030302">
    <property type="component" value="Chromosome"/>
</dbReference>
<dbReference type="GO" id="GO:0005524">
    <property type="term" value="F:ATP binding"/>
    <property type="evidence" value="ECO:0007669"/>
    <property type="project" value="UniProtKB-KW"/>
</dbReference>
<dbReference type="Pfam" id="PF10017">
    <property type="entry name" value="Methyltransf_33"/>
    <property type="match status" value="1"/>
</dbReference>
<dbReference type="InterPro" id="IPR029063">
    <property type="entry name" value="SAM-dependent_MTases_sf"/>
</dbReference>
<keyword evidence="5" id="KW-1185">Reference proteome</keyword>
<dbReference type="GO" id="GO:0032259">
    <property type="term" value="P:methylation"/>
    <property type="evidence" value="ECO:0007669"/>
    <property type="project" value="UniProtKB-KW"/>
</dbReference>
<dbReference type="AlphaFoldDB" id="A0A0A1FF32"/>
<keyword evidence="1" id="KW-0489">Methyltransferase</keyword>
<evidence type="ECO:0000256" key="2">
    <source>
        <dbReference type="ARBA" id="ARBA00022679"/>
    </source>
</evidence>
<dbReference type="SUPFAM" id="SSF53335">
    <property type="entry name" value="S-adenosyl-L-methionine-dependent methyltransferases"/>
    <property type="match status" value="1"/>
</dbReference>
<keyword evidence="4" id="KW-0547">Nucleotide-binding</keyword>
<evidence type="ECO:0000256" key="1">
    <source>
        <dbReference type="ARBA" id="ARBA00022603"/>
    </source>
</evidence>
<evidence type="ECO:0000259" key="3">
    <source>
        <dbReference type="Pfam" id="PF10017"/>
    </source>
</evidence>
<dbReference type="KEGG" id="care:LT85_3237"/>
<dbReference type="InterPro" id="IPR051128">
    <property type="entry name" value="EgtD_Methyltrsf_superfamily"/>
</dbReference>
<protein>
    <submittedName>
        <fullName evidence="4">ABC transporter ATP-binding protein</fullName>
    </submittedName>
</protein>
<dbReference type="InterPro" id="IPR017804">
    <property type="entry name" value="MeTrfase_EgtD-like"/>
</dbReference>
<proteinExistence type="predicted"/>
<name>A0A0A1FF32_9BURK</name>
<sequence>MAQLRQSAHPENCVAQDEVEQQLVAGLLSPHAHTSPKYLYDVLGSRLFAAICELPEYYPTRTEAAIFERYASQIAVAVGADATLIDLGAGNCSKAARLFPSLRPKQYVAVDISEKFLQEAVSALRQQFPQIRMTCLGMDFSSELALPLAIGQHRRQFFYPGSSIGNFAPLESLKFLHQIRKAITGSDGGLLIGVDLVKDKPILDAAYDDALGVTAAFNLNLLHHLNRLLDADFRPQDWRHRAFYNEEQHRIEMHLEAREDLIVHWRQGGIRRFAQGERIHTESSYKYTRQGFIDMLQQAGFGKVQTWSDERNWFMVCHAQVA</sequence>
<dbReference type="InterPro" id="IPR035094">
    <property type="entry name" value="EgtD"/>
</dbReference>
<accession>A0A0A1FF32</accession>
<reference evidence="5" key="1">
    <citation type="journal article" date="2014" name="Soil Biol. Biochem.">
        <title>Structure and function of bacterial communities in ageing soils: Insights from the Mendocino ecological staircase.</title>
        <authorList>
            <person name="Uroz S."/>
            <person name="Tech J.J."/>
            <person name="Sawaya N.A."/>
            <person name="Frey-Klett P."/>
            <person name="Leveau J.H.J."/>
        </authorList>
    </citation>
    <scope>NUCLEOTIDE SEQUENCE [LARGE SCALE GENOMIC DNA]</scope>
    <source>
        <strain evidence="5">Cal35</strain>
    </source>
</reference>
<gene>
    <name evidence="4" type="ORF">LT85_3237</name>
</gene>
<dbReference type="PANTHER" id="PTHR43397">
    <property type="entry name" value="ERGOTHIONEINE BIOSYNTHESIS PROTEIN 1"/>
    <property type="match status" value="1"/>
</dbReference>
<dbReference type="PIRSF" id="PIRSF018005">
    <property type="entry name" value="UCP018005"/>
    <property type="match status" value="1"/>
</dbReference>